<name>A0A6V7RUT4_PLAVN</name>
<dbReference type="InterPro" id="IPR006488">
    <property type="entry name" value="PYST-C1_N"/>
</dbReference>
<proteinExistence type="predicted"/>
<keyword evidence="1" id="KW-0732">Signal</keyword>
<feature type="signal peptide" evidence="1">
    <location>
        <begin position="1"/>
        <end position="18"/>
    </location>
</feature>
<dbReference type="VEuPathDB" id="PlasmoDB:PVBDA_0400070"/>
<evidence type="ECO:0000256" key="1">
    <source>
        <dbReference type="SAM" id="SignalP"/>
    </source>
</evidence>
<dbReference type="NCBIfam" id="TIGR01601">
    <property type="entry name" value="PYST-C1"/>
    <property type="match status" value="1"/>
</dbReference>
<dbReference type="AlphaFoldDB" id="A0A6V7RUT4"/>
<sequence length="112" mass="12928">MNKKIFSLVCIILYVLLAVSIHCSEQKHDQSKTSGLRSRIVRVIKKINGNNKKNVIESKPKTQLNNNNNNDYNDNKIECLDYYENFRGKRYKPVVYCCGLFTCEGGEGDEVY</sequence>
<evidence type="ECO:0000259" key="2">
    <source>
        <dbReference type="Pfam" id="PF09690"/>
    </source>
</evidence>
<accession>A0A6V7RUT4</accession>
<dbReference type="Proteomes" id="UP000515550">
    <property type="component" value="Chromosome PVBDA_04"/>
</dbReference>
<reference evidence="3 4" key="1">
    <citation type="submission" date="2020-08" db="EMBL/GenBank/DDBJ databases">
        <authorList>
            <person name="Ramaprasad A."/>
        </authorList>
    </citation>
    <scope>NUCLEOTIDE SEQUENCE [LARGE SCALE GENOMIC DNA]</scope>
</reference>
<feature type="domain" description="PYST-C1-like N-terminal" evidence="2">
    <location>
        <begin position="32"/>
        <end position="91"/>
    </location>
</feature>
<organism evidence="3 4">
    <name type="scientific">Plasmodium vinckei brucechwatti</name>
    <dbReference type="NCBI Taxonomy" id="119398"/>
    <lineage>
        <taxon>Eukaryota</taxon>
        <taxon>Sar</taxon>
        <taxon>Alveolata</taxon>
        <taxon>Apicomplexa</taxon>
        <taxon>Aconoidasida</taxon>
        <taxon>Haemosporida</taxon>
        <taxon>Plasmodiidae</taxon>
        <taxon>Plasmodium</taxon>
        <taxon>Plasmodium (Vinckeia)</taxon>
    </lineage>
</organism>
<feature type="chain" id="PRO_5028408752" evidence="1">
    <location>
        <begin position="19"/>
        <end position="112"/>
    </location>
</feature>
<protein>
    <submittedName>
        <fullName evidence="3">Fam-c protein</fullName>
    </submittedName>
</protein>
<dbReference type="EMBL" id="LR865382">
    <property type="protein sequence ID" value="CAD2085882.1"/>
    <property type="molecule type" value="Genomic_DNA"/>
</dbReference>
<evidence type="ECO:0000313" key="4">
    <source>
        <dbReference type="Proteomes" id="UP000515550"/>
    </source>
</evidence>
<evidence type="ECO:0000313" key="3">
    <source>
        <dbReference type="EMBL" id="CAD2085882.1"/>
    </source>
</evidence>
<gene>
    <name evidence="3" type="ORF">PVBDA_0400070</name>
</gene>
<dbReference type="Pfam" id="PF09690">
    <property type="entry name" value="PYST-C1"/>
    <property type="match status" value="1"/>
</dbReference>